<proteinExistence type="inferred from homology"/>
<evidence type="ECO:0000256" key="6">
    <source>
        <dbReference type="ARBA" id="ARBA00023316"/>
    </source>
</evidence>
<comment type="catalytic activity">
    <reaction evidence="7">
        <text>a peptidoglycan chain = a peptidoglycan chain with N-acetyl-1,6-anhydromuramyl-[peptide] at the reducing end + a peptidoglycan chain with N-acetylglucosamine at the non-reducing end.</text>
        <dbReference type="EC" id="4.2.2.29"/>
    </reaction>
</comment>
<comment type="function">
    <text evidence="7">Functions as a peptidoglycan terminase that cleaves nascent peptidoglycan strands endolytically to terminate their elongation.</text>
</comment>
<evidence type="ECO:0000256" key="5">
    <source>
        <dbReference type="ARBA" id="ARBA00023239"/>
    </source>
</evidence>
<dbReference type="GO" id="GO:0009252">
    <property type="term" value="P:peptidoglycan biosynthetic process"/>
    <property type="evidence" value="ECO:0007669"/>
    <property type="project" value="UniProtKB-UniRule"/>
</dbReference>
<comment type="caution">
    <text evidence="8">The sequence shown here is derived from an EMBL/GenBank/DDBJ whole genome shotgun (WGS) entry which is preliminary data.</text>
</comment>
<dbReference type="HAMAP" id="MF_02065">
    <property type="entry name" value="MltG"/>
    <property type="match status" value="1"/>
</dbReference>
<organism evidence="8 9">
    <name type="scientific">Candidatus Collierbacteria bacterium GW2011_GWA1_44_12</name>
    <dbReference type="NCBI Taxonomy" id="1618376"/>
    <lineage>
        <taxon>Bacteria</taxon>
        <taxon>Candidatus Collieribacteriota</taxon>
    </lineage>
</organism>
<dbReference type="GO" id="GO:0008932">
    <property type="term" value="F:lytic endotransglycosylase activity"/>
    <property type="evidence" value="ECO:0007669"/>
    <property type="project" value="UniProtKB-UniRule"/>
</dbReference>
<evidence type="ECO:0000256" key="3">
    <source>
        <dbReference type="ARBA" id="ARBA00022989"/>
    </source>
</evidence>
<dbReference type="PANTHER" id="PTHR30518">
    <property type="entry name" value="ENDOLYTIC MUREIN TRANSGLYCOSYLASE"/>
    <property type="match status" value="1"/>
</dbReference>
<evidence type="ECO:0000256" key="4">
    <source>
        <dbReference type="ARBA" id="ARBA00023136"/>
    </source>
</evidence>
<protein>
    <recommendedName>
        <fullName evidence="7">Endolytic murein transglycosylase</fullName>
        <ecNumber evidence="7">4.2.2.29</ecNumber>
    </recommendedName>
    <alternativeName>
        <fullName evidence="7">Peptidoglycan lytic transglycosylase</fullName>
    </alternativeName>
    <alternativeName>
        <fullName evidence="7">Peptidoglycan polymerization terminase</fullName>
    </alternativeName>
</protein>
<dbReference type="PATRIC" id="fig|1618376.3.peg.115"/>
<dbReference type="EMBL" id="LCHN01000003">
    <property type="protein sequence ID" value="KKT36288.1"/>
    <property type="molecule type" value="Genomic_DNA"/>
</dbReference>
<dbReference type="GO" id="GO:0005886">
    <property type="term" value="C:plasma membrane"/>
    <property type="evidence" value="ECO:0007669"/>
    <property type="project" value="UniProtKB-UniRule"/>
</dbReference>
<dbReference type="Proteomes" id="UP000034069">
    <property type="component" value="Unassembled WGS sequence"/>
</dbReference>
<accession>A0A0G1GPM3</accession>
<dbReference type="GO" id="GO:0071555">
    <property type="term" value="P:cell wall organization"/>
    <property type="evidence" value="ECO:0007669"/>
    <property type="project" value="UniProtKB-KW"/>
</dbReference>
<keyword evidence="4 7" id="KW-0472">Membrane</keyword>
<feature type="site" description="Important for catalytic activity" evidence="7">
    <location>
        <position position="202"/>
    </location>
</feature>
<evidence type="ECO:0000256" key="7">
    <source>
        <dbReference type="HAMAP-Rule" id="MF_02065"/>
    </source>
</evidence>
<dbReference type="PANTHER" id="PTHR30518:SF2">
    <property type="entry name" value="ENDOLYTIC MUREIN TRANSGLYCOSYLASE"/>
    <property type="match status" value="1"/>
</dbReference>
<sequence length="329" mass="36999">MFKRLFIVLSILLVGFLGWYFNSIRPVTVHSTPEQDFEVVSGENLDQIINNLSRNKLIRSRAAFKLTVVRLGIASKIQAGFFRLSPSMDAPTIAQKLTRAYARQVRVTIPEGLRRQEIALIVQKSLKENNPESRFDTNTFLSLTATLEGKLFPDTYDFDPKADTQTVVSRLNDNYKRVISDLKIGSDKEPEILILASLLEREAANAGEMPEVAGVLNNRLKAGWPLQVDATVQYALGTARCKKVDCDWWPKNLSRADIQFKSPYNTYENPGLPPAPISNPGRDSLSAASSPLITPNWFYIHDLSGKIHFAKTVEDHNENVCVYLKKDCQ</sequence>
<evidence type="ECO:0000256" key="1">
    <source>
        <dbReference type="ARBA" id="ARBA00022475"/>
    </source>
</evidence>
<comment type="similarity">
    <text evidence="7">Belongs to the transglycosylase MltG family.</text>
</comment>
<dbReference type="Gene3D" id="3.30.1490.480">
    <property type="entry name" value="Endolytic murein transglycosylase"/>
    <property type="match status" value="1"/>
</dbReference>
<evidence type="ECO:0000313" key="9">
    <source>
        <dbReference type="Proteomes" id="UP000034069"/>
    </source>
</evidence>
<keyword evidence="3 7" id="KW-1133">Transmembrane helix</keyword>
<keyword evidence="6 7" id="KW-0961">Cell wall biogenesis/degradation</keyword>
<evidence type="ECO:0000313" key="8">
    <source>
        <dbReference type="EMBL" id="KKT36288.1"/>
    </source>
</evidence>
<keyword evidence="2 7" id="KW-0812">Transmembrane</keyword>
<gene>
    <name evidence="7" type="primary">mltG</name>
    <name evidence="8" type="ORF">UW23_C0003G0019</name>
</gene>
<evidence type="ECO:0000256" key="2">
    <source>
        <dbReference type="ARBA" id="ARBA00022692"/>
    </source>
</evidence>
<dbReference type="NCBIfam" id="TIGR00247">
    <property type="entry name" value="endolytic transglycosylase MltG"/>
    <property type="match status" value="1"/>
</dbReference>
<dbReference type="Pfam" id="PF02618">
    <property type="entry name" value="YceG"/>
    <property type="match status" value="1"/>
</dbReference>
<dbReference type="InterPro" id="IPR003770">
    <property type="entry name" value="MLTG-like"/>
</dbReference>
<keyword evidence="5 7" id="KW-0456">Lyase</keyword>
<reference evidence="8 9" key="1">
    <citation type="journal article" date="2015" name="Nature">
        <title>rRNA introns, odd ribosomes, and small enigmatic genomes across a large radiation of phyla.</title>
        <authorList>
            <person name="Brown C.T."/>
            <person name="Hug L.A."/>
            <person name="Thomas B.C."/>
            <person name="Sharon I."/>
            <person name="Castelle C.J."/>
            <person name="Singh A."/>
            <person name="Wilkins M.J."/>
            <person name="Williams K.H."/>
            <person name="Banfield J.F."/>
        </authorList>
    </citation>
    <scope>NUCLEOTIDE SEQUENCE [LARGE SCALE GENOMIC DNA]</scope>
</reference>
<name>A0A0G1GPM3_9BACT</name>
<keyword evidence="1 7" id="KW-1003">Cell membrane</keyword>
<dbReference type="EC" id="4.2.2.29" evidence="7"/>
<dbReference type="AlphaFoldDB" id="A0A0G1GPM3"/>